<dbReference type="Proteomes" id="UP000054549">
    <property type="component" value="Unassembled WGS sequence"/>
</dbReference>
<protein>
    <submittedName>
        <fullName evidence="1">Uncharacterized protein</fullName>
    </submittedName>
</protein>
<keyword evidence="2" id="KW-1185">Reference proteome</keyword>
<reference evidence="1 2" key="1">
    <citation type="submission" date="2014-04" db="EMBL/GenBank/DDBJ databases">
        <title>Evolutionary Origins and Diversification of the Mycorrhizal Mutualists.</title>
        <authorList>
            <consortium name="DOE Joint Genome Institute"/>
            <consortium name="Mycorrhizal Genomics Consortium"/>
            <person name="Kohler A."/>
            <person name="Kuo A."/>
            <person name="Nagy L.G."/>
            <person name="Floudas D."/>
            <person name="Copeland A."/>
            <person name="Barry K.W."/>
            <person name="Cichocki N."/>
            <person name="Veneault-Fourrey C."/>
            <person name="LaButti K."/>
            <person name="Lindquist E.A."/>
            <person name="Lipzen A."/>
            <person name="Lundell T."/>
            <person name="Morin E."/>
            <person name="Murat C."/>
            <person name="Riley R."/>
            <person name="Ohm R."/>
            <person name="Sun H."/>
            <person name="Tunlid A."/>
            <person name="Henrissat B."/>
            <person name="Grigoriev I.V."/>
            <person name="Hibbett D.S."/>
            <person name="Martin F."/>
        </authorList>
    </citation>
    <scope>NUCLEOTIDE SEQUENCE [LARGE SCALE GENOMIC DNA]</scope>
    <source>
        <strain evidence="1 2">Koide BX008</strain>
    </source>
</reference>
<dbReference type="HOGENOM" id="CLU_176403_0_0_1"/>
<gene>
    <name evidence="1" type="ORF">M378DRAFT_17704</name>
</gene>
<sequence>MGTCFSVYDYGKETNGVTPLSIPRDRDIVNDGAPEARWNYELLEADGEAKFRSIVVEVKAMARAIGNQLS</sequence>
<dbReference type="InParanoid" id="A0A0C2RZA7"/>
<evidence type="ECO:0000313" key="2">
    <source>
        <dbReference type="Proteomes" id="UP000054549"/>
    </source>
</evidence>
<proteinExistence type="predicted"/>
<accession>A0A0C2RZA7</accession>
<dbReference type="EMBL" id="KN818482">
    <property type="protein sequence ID" value="KIL55705.1"/>
    <property type="molecule type" value="Genomic_DNA"/>
</dbReference>
<dbReference type="OrthoDB" id="3023000at2759"/>
<name>A0A0C2RZA7_AMAMK</name>
<organism evidence="1 2">
    <name type="scientific">Amanita muscaria (strain Koide BX008)</name>
    <dbReference type="NCBI Taxonomy" id="946122"/>
    <lineage>
        <taxon>Eukaryota</taxon>
        <taxon>Fungi</taxon>
        <taxon>Dikarya</taxon>
        <taxon>Basidiomycota</taxon>
        <taxon>Agaricomycotina</taxon>
        <taxon>Agaricomycetes</taxon>
        <taxon>Agaricomycetidae</taxon>
        <taxon>Agaricales</taxon>
        <taxon>Pluteineae</taxon>
        <taxon>Amanitaceae</taxon>
        <taxon>Amanita</taxon>
    </lineage>
</organism>
<dbReference type="AlphaFoldDB" id="A0A0C2RZA7"/>
<evidence type="ECO:0000313" key="1">
    <source>
        <dbReference type="EMBL" id="KIL55705.1"/>
    </source>
</evidence>